<sequence>RPAARARDGPPLPGPRLPPPPPRARGGGSWPPARLHGRRGGPPPGAVACLSASPCQAAGPDSRCGCLPPAAWDSAVDDAVSLVQRAVGEEAVQCASWCRGHAGEWATKCTFQGCGACDACDAKAARRGDGPEWKRPLRVHVTSVGGVGTTGFIEELRNVSARIRTNDPIDNDQVKHAPYLRLVGEVDAGSVPHRRFKAKLPDKMIYLSAR</sequence>
<keyword evidence="3" id="KW-1185">Reference proteome</keyword>
<organism evidence="2 3">
    <name type="scientific">Prorocentrum cordatum</name>
    <dbReference type="NCBI Taxonomy" id="2364126"/>
    <lineage>
        <taxon>Eukaryota</taxon>
        <taxon>Sar</taxon>
        <taxon>Alveolata</taxon>
        <taxon>Dinophyceae</taxon>
        <taxon>Prorocentrales</taxon>
        <taxon>Prorocentraceae</taxon>
        <taxon>Prorocentrum</taxon>
    </lineage>
</organism>
<feature type="non-terminal residue" evidence="2">
    <location>
        <position position="1"/>
    </location>
</feature>
<reference evidence="2" key="1">
    <citation type="submission" date="2023-10" db="EMBL/GenBank/DDBJ databases">
        <authorList>
            <person name="Chen Y."/>
            <person name="Shah S."/>
            <person name="Dougan E. K."/>
            <person name="Thang M."/>
            <person name="Chan C."/>
        </authorList>
    </citation>
    <scope>NUCLEOTIDE SEQUENCE [LARGE SCALE GENOMIC DNA]</scope>
</reference>
<evidence type="ECO:0000313" key="3">
    <source>
        <dbReference type="Proteomes" id="UP001189429"/>
    </source>
</evidence>
<gene>
    <name evidence="2" type="ORF">PCOR1329_LOCUS26774</name>
</gene>
<accession>A0ABN9S7J3</accession>
<dbReference type="Proteomes" id="UP001189429">
    <property type="component" value="Unassembled WGS sequence"/>
</dbReference>
<feature type="region of interest" description="Disordered" evidence="1">
    <location>
        <begin position="1"/>
        <end position="44"/>
    </location>
</feature>
<proteinExistence type="predicted"/>
<comment type="caution">
    <text evidence="2">The sequence shown here is derived from an EMBL/GenBank/DDBJ whole genome shotgun (WGS) entry which is preliminary data.</text>
</comment>
<dbReference type="EMBL" id="CAUYUJ010009573">
    <property type="protein sequence ID" value="CAK0827165.1"/>
    <property type="molecule type" value="Genomic_DNA"/>
</dbReference>
<feature type="compositionally biased region" description="Pro residues" evidence="1">
    <location>
        <begin position="10"/>
        <end position="23"/>
    </location>
</feature>
<evidence type="ECO:0000313" key="2">
    <source>
        <dbReference type="EMBL" id="CAK0827165.1"/>
    </source>
</evidence>
<name>A0ABN9S7J3_9DINO</name>
<feature type="non-terminal residue" evidence="2">
    <location>
        <position position="210"/>
    </location>
</feature>
<protein>
    <submittedName>
        <fullName evidence="2">Uncharacterized protein</fullName>
    </submittedName>
</protein>
<evidence type="ECO:0000256" key="1">
    <source>
        <dbReference type="SAM" id="MobiDB-lite"/>
    </source>
</evidence>